<keyword evidence="1" id="KW-1133">Transmembrane helix</keyword>
<dbReference type="RefSeq" id="WP_284253297.1">
    <property type="nucleotide sequence ID" value="NZ_BSVB01000001.1"/>
</dbReference>
<gene>
    <name evidence="2" type="ORF">GCM10025881_11620</name>
</gene>
<organism evidence="2 3">
    <name type="scientific">Pseudolysinimonas kribbensis</name>
    <dbReference type="NCBI Taxonomy" id="433641"/>
    <lineage>
        <taxon>Bacteria</taxon>
        <taxon>Bacillati</taxon>
        <taxon>Actinomycetota</taxon>
        <taxon>Actinomycetes</taxon>
        <taxon>Micrococcales</taxon>
        <taxon>Microbacteriaceae</taxon>
        <taxon>Pseudolysinimonas</taxon>
    </lineage>
</organism>
<keyword evidence="1" id="KW-0472">Membrane</keyword>
<reference evidence="3" key="1">
    <citation type="journal article" date="2019" name="Int. J. Syst. Evol. Microbiol.">
        <title>The Global Catalogue of Microorganisms (GCM) 10K type strain sequencing project: providing services to taxonomists for standard genome sequencing and annotation.</title>
        <authorList>
            <consortium name="The Broad Institute Genomics Platform"/>
            <consortium name="The Broad Institute Genome Sequencing Center for Infectious Disease"/>
            <person name="Wu L."/>
            <person name="Ma J."/>
        </authorList>
    </citation>
    <scope>NUCLEOTIDE SEQUENCE [LARGE SCALE GENOMIC DNA]</scope>
    <source>
        <strain evidence="3">NBRC 108894</strain>
    </source>
</reference>
<feature type="transmembrane region" description="Helical" evidence="1">
    <location>
        <begin position="70"/>
        <end position="90"/>
    </location>
</feature>
<keyword evidence="3" id="KW-1185">Reference proteome</keyword>
<keyword evidence="1" id="KW-0812">Transmembrane</keyword>
<proteinExistence type="predicted"/>
<evidence type="ECO:0000313" key="2">
    <source>
        <dbReference type="EMBL" id="GMA94338.1"/>
    </source>
</evidence>
<dbReference type="EMBL" id="BSVB01000001">
    <property type="protein sequence ID" value="GMA94338.1"/>
    <property type="molecule type" value="Genomic_DNA"/>
</dbReference>
<accession>A0ABQ6K445</accession>
<name>A0ABQ6K445_9MICO</name>
<feature type="transmembrane region" description="Helical" evidence="1">
    <location>
        <begin position="120"/>
        <end position="139"/>
    </location>
</feature>
<feature type="transmembrane region" description="Helical" evidence="1">
    <location>
        <begin position="12"/>
        <end position="32"/>
    </location>
</feature>
<feature type="transmembrane region" description="Helical" evidence="1">
    <location>
        <begin position="96"/>
        <end position="113"/>
    </location>
</feature>
<evidence type="ECO:0000256" key="1">
    <source>
        <dbReference type="SAM" id="Phobius"/>
    </source>
</evidence>
<protein>
    <recommendedName>
        <fullName evidence="4">EamA family transporter</fullName>
    </recommendedName>
</protein>
<feature type="transmembrane region" description="Helical" evidence="1">
    <location>
        <begin position="38"/>
        <end position="58"/>
    </location>
</feature>
<sequence>MPPDVSARARIGAGMLVLGELIVQDGGAAIAVRIFPSVGVFGVIALRVAFSALVLLLVARPRPPRRLAEWGVIAGFGLVIAVMNTSFYLAAARIPLATTVTIEVLGPLVLSVVMARRPIAWLWAGLGVAGVVLLWGLDLHRLDPLGVAFAAVSALSWAAYILASAESGRRFPVRSTASPGRWRSPRC</sequence>
<dbReference type="Proteomes" id="UP001157034">
    <property type="component" value="Unassembled WGS sequence"/>
</dbReference>
<comment type="caution">
    <text evidence="2">The sequence shown here is derived from an EMBL/GenBank/DDBJ whole genome shotgun (WGS) entry which is preliminary data.</text>
</comment>
<evidence type="ECO:0000313" key="3">
    <source>
        <dbReference type="Proteomes" id="UP001157034"/>
    </source>
</evidence>
<evidence type="ECO:0008006" key="4">
    <source>
        <dbReference type="Google" id="ProtNLM"/>
    </source>
</evidence>
<feature type="transmembrane region" description="Helical" evidence="1">
    <location>
        <begin position="145"/>
        <end position="165"/>
    </location>
</feature>